<organism evidence="6 7">
    <name type="scientific">Shimia sagamensis</name>
    <dbReference type="NCBI Taxonomy" id="1566352"/>
    <lineage>
        <taxon>Bacteria</taxon>
        <taxon>Pseudomonadati</taxon>
        <taxon>Pseudomonadota</taxon>
        <taxon>Alphaproteobacteria</taxon>
        <taxon>Rhodobacterales</taxon>
        <taxon>Roseobacteraceae</taxon>
    </lineage>
</organism>
<evidence type="ECO:0000313" key="7">
    <source>
        <dbReference type="Proteomes" id="UP001157961"/>
    </source>
</evidence>
<evidence type="ECO:0000256" key="2">
    <source>
        <dbReference type="ARBA" id="ARBA00022729"/>
    </source>
</evidence>
<keyword evidence="7" id="KW-1185">Reference proteome</keyword>
<dbReference type="EMBL" id="FXTY01000011">
    <property type="protein sequence ID" value="SMP35506.1"/>
    <property type="molecule type" value="Genomic_DNA"/>
</dbReference>
<evidence type="ECO:0000313" key="6">
    <source>
        <dbReference type="EMBL" id="SMP35506.1"/>
    </source>
</evidence>
<evidence type="ECO:0000259" key="5">
    <source>
        <dbReference type="Pfam" id="PF13458"/>
    </source>
</evidence>
<protein>
    <submittedName>
        <fullName evidence="6">Amino acid/amide ABC transporter substrate-binding protein, HAAT family</fullName>
    </submittedName>
</protein>
<evidence type="ECO:0000256" key="4">
    <source>
        <dbReference type="SAM" id="SignalP"/>
    </source>
</evidence>
<proteinExistence type="inferred from homology"/>
<name>A0ABY1PJ51_9RHOB</name>
<dbReference type="Pfam" id="PF13458">
    <property type="entry name" value="Peripla_BP_6"/>
    <property type="match status" value="1"/>
</dbReference>
<dbReference type="InterPro" id="IPR028081">
    <property type="entry name" value="Leu-bd"/>
</dbReference>
<dbReference type="Proteomes" id="UP001157961">
    <property type="component" value="Unassembled WGS sequence"/>
</dbReference>
<keyword evidence="2 4" id="KW-0732">Signal</keyword>
<evidence type="ECO:0000256" key="1">
    <source>
        <dbReference type="ARBA" id="ARBA00010062"/>
    </source>
</evidence>
<keyword evidence="3" id="KW-0029">Amino-acid transport</keyword>
<evidence type="ECO:0000256" key="3">
    <source>
        <dbReference type="ARBA" id="ARBA00022970"/>
    </source>
</evidence>
<sequence length="415" mass="43630">MFTKLKTITMTSALALSAFAAPASAEDIKIGVISILEGAFAALGQDGIRGVELAIAEAGGEVAGNDIEIIVMSSDASPDSAVNAARKLIEQDGVDLIVGPLSGSEGLALRDLSKSFPAVTFLNGSSAAQDTTLRDSSDNFFRFGGDGAQWMVGVGSYAHDDLGYEKVAVVAEDYSFPYTQVLGFMTEFCAAGGTVPEKFWTPIGAKDYSSIVYSIPSDVDAVFVALGGADAVNFLTQYNQAGGTKPIIGGSITIDQSILDSEGPFKQQLIGAPAGTPTVSDYDGAEWKAFSASYTEHFPDGFTAPSIFAHHYYMSAHAAILALEEVEGDLSGDQAAFRAALTDLEFVTPTGGTMRLDENRNGIVDNFVTEVFEREDGTLGNRVVKVVRDVDQSLGQDPATFLAQGSVSRDNPSCP</sequence>
<dbReference type="RefSeq" id="WP_283427882.1">
    <property type="nucleotide sequence ID" value="NZ_FXTY01000011.1"/>
</dbReference>
<dbReference type="InterPro" id="IPR028082">
    <property type="entry name" value="Peripla_BP_I"/>
</dbReference>
<feature type="domain" description="Leucine-binding protein" evidence="5">
    <location>
        <begin position="28"/>
        <end position="371"/>
    </location>
</feature>
<dbReference type="Gene3D" id="3.40.50.2300">
    <property type="match status" value="2"/>
</dbReference>
<dbReference type="PANTHER" id="PTHR30483">
    <property type="entry name" value="LEUCINE-SPECIFIC-BINDING PROTEIN"/>
    <property type="match status" value="1"/>
</dbReference>
<comment type="caution">
    <text evidence="6">The sequence shown here is derived from an EMBL/GenBank/DDBJ whole genome shotgun (WGS) entry which is preliminary data.</text>
</comment>
<keyword evidence="3" id="KW-0813">Transport</keyword>
<gene>
    <name evidence="6" type="ORF">SAMN06265373_111102</name>
</gene>
<accession>A0ABY1PJ51</accession>
<dbReference type="InterPro" id="IPR051010">
    <property type="entry name" value="BCAA_transport"/>
</dbReference>
<dbReference type="SUPFAM" id="SSF53822">
    <property type="entry name" value="Periplasmic binding protein-like I"/>
    <property type="match status" value="1"/>
</dbReference>
<comment type="similarity">
    <text evidence="1">Belongs to the leucine-binding protein family.</text>
</comment>
<dbReference type="CDD" id="cd06332">
    <property type="entry name" value="PBP1_aromatic_compounds-like"/>
    <property type="match status" value="1"/>
</dbReference>
<dbReference type="PANTHER" id="PTHR30483:SF6">
    <property type="entry name" value="PERIPLASMIC BINDING PROTEIN OF ABC TRANSPORTER FOR NATURAL AMINO ACIDS"/>
    <property type="match status" value="1"/>
</dbReference>
<feature type="chain" id="PRO_5047232412" evidence="4">
    <location>
        <begin position="26"/>
        <end position="415"/>
    </location>
</feature>
<reference evidence="6 7" key="1">
    <citation type="submission" date="2017-05" db="EMBL/GenBank/DDBJ databases">
        <authorList>
            <person name="Varghese N."/>
            <person name="Submissions S."/>
        </authorList>
    </citation>
    <scope>NUCLEOTIDE SEQUENCE [LARGE SCALE GENOMIC DNA]</scope>
    <source>
        <strain evidence="6 7">DSM 29734</strain>
    </source>
</reference>
<feature type="signal peptide" evidence="4">
    <location>
        <begin position="1"/>
        <end position="25"/>
    </location>
</feature>